<dbReference type="InterPro" id="IPR039859">
    <property type="entry name" value="PFA4/ZDH16/20/ERF2-like"/>
</dbReference>
<keyword evidence="1" id="KW-1133">Transmembrane helix</keyword>
<feature type="transmembrane region" description="Helical" evidence="1">
    <location>
        <begin position="12"/>
        <end position="37"/>
    </location>
</feature>
<gene>
    <name evidence="2" type="ORF">GOODEAATRI_019937</name>
</gene>
<dbReference type="EMBL" id="JAHRIO010041797">
    <property type="protein sequence ID" value="MEQ2172327.1"/>
    <property type="molecule type" value="Genomic_DNA"/>
</dbReference>
<keyword evidence="3" id="KW-1185">Reference proteome</keyword>
<protein>
    <recommendedName>
        <fullName evidence="4">Protein S-acyltransferase</fullName>
    </recommendedName>
</protein>
<keyword evidence="1" id="KW-0812">Transmembrane</keyword>
<proteinExistence type="predicted"/>
<organism evidence="2 3">
    <name type="scientific">Goodea atripinnis</name>
    <dbReference type="NCBI Taxonomy" id="208336"/>
    <lineage>
        <taxon>Eukaryota</taxon>
        <taxon>Metazoa</taxon>
        <taxon>Chordata</taxon>
        <taxon>Craniata</taxon>
        <taxon>Vertebrata</taxon>
        <taxon>Euteleostomi</taxon>
        <taxon>Actinopterygii</taxon>
        <taxon>Neopterygii</taxon>
        <taxon>Teleostei</taxon>
        <taxon>Neoteleostei</taxon>
        <taxon>Acanthomorphata</taxon>
        <taxon>Ovalentaria</taxon>
        <taxon>Atherinomorphae</taxon>
        <taxon>Cyprinodontiformes</taxon>
        <taxon>Goodeidae</taxon>
        <taxon>Goodea</taxon>
    </lineage>
</organism>
<name>A0ABV0NLQ5_9TELE</name>
<evidence type="ECO:0000256" key="1">
    <source>
        <dbReference type="SAM" id="Phobius"/>
    </source>
</evidence>
<comment type="caution">
    <text evidence="2">The sequence shown here is derived from an EMBL/GenBank/DDBJ whole genome shotgun (WGS) entry which is preliminary data.</text>
</comment>
<accession>A0ABV0NLQ5</accession>
<evidence type="ECO:0000313" key="2">
    <source>
        <dbReference type="EMBL" id="MEQ2172327.1"/>
    </source>
</evidence>
<evidence type="ECO:0008006" key="4">
    <source>
        <dbReference type="Google" id="ProtNLM"/>
    </source>
</evidence>
<sequence length="161" mass="18544">TPPPDHSPRESVAYKCIIFLWVLTSSVAVALGGLTLWHAKLISRGETSVERHINRKEARRLREKGKVCFYWCKEEHTRKKSGQRYRDGTIGKSYLRSSVQSPVVVFRNPYHHGRLNNWKLFFGVETRSHWLTRVLLPSSHLPSGDGITWDCTFTRSDPVAI</sequence>
<keyword evidence="1" id="KW-0472">Membrane</keyword>
<feature type="non-terminal residue" evidence="2">
    <location>
        <position position="1"/>
    </location>
</feature>
<dbReference type="PANTHER" id="PTHR12246">
    <property type="entry name" value="PALMITOYLTRANSFERASE ZDHHC16"/>
    <property type="match status" value="1"/>
</dbReference>
<dbReference type="Proteomes" id="UP001476798">
    <property type="component" value="Unassembled WGS sequence"/>
</dbReference>
<reference evidence="2 3" key="1">
    <citation type="submission" date="2021-06" db="EMBL/GenBank/DDBJ databases">
        <authorList>
            <person name="Palmer J.M."/>
        </authorList>
    </citation>
    <scope>NUCLEOTIDE SEQUENCE [LARGE SCALE GENOMIC DNA]</scope>
    <source>
        <strain evidence="2 3">GA_2019</strain>
        <tissue evidence="2">Muscle</tissue>
    </source>
</reference>
<evidence type="ECO:0000313" key="3">
    <source>
        <dbReference type="Proteomes" id="UP001476798"/>
    </source>
</evidence>